<evidence type="ECO:0000259" key="4">
    <source>
        <dbReference type="PROSITE" id="PS50893"/>
    </source>
</evidence>
<dbReference type="RefSeq" id="WP_390296971.1">
    <property type="nucleotide sequence ID" value="NZ_JBHSFU010000007.1"/>
</dbReference>
<evidence type="ECO:0000313" key="5">
    <source>
        <dbReference type="EMBL" id="MFC4559238.1"/>
    </source>
</evidence>
<dbReference type="PROSITE" id="PS50893">
    <property type="entry name" value="ABC_TRANSPORTER_2"/>
    <property type="match status" value="2"/>
</dbReference>
<feature type="domain" description="ABC transporter" evidence="4">
    <location>
        <begin position="341"/>
        <end position="553"/>
    </location>
</feature>
<dbReference type="Gene3D" id="3.40.50.300">
    <property type="entry name" value="P-loop containing nucleotide triphosphate hydrolases"/>
    <property type="match status" value="2"/>
</dbReference>
<evidence type="ECO:0000313" key="6">
    <source>
        <dbReference type="Proteomes" id="UP001595989"/>
    </source>
</evidence>
<keyword evidence="6" id="KW-1185">Reference proteome</keyword>
<sequence>MHILKAQNLRKEINGETLFENISLEVNEGEHIALYGRNGIGKTTLLKGLSGKELFDDGDIHRVIPGHEWGWLDQSPAVDGDHSAKDFVLGFFADWFTAKKAMDRALADLQGEAGMAAYEKAFARFTELGGYELEVTAETTLSRLGLNAGIWSQPFHSLSGGQKTKVQLAGVLLKEPKMIIMDEPTNHLDKETIEWLEEWIRQYHGALLYVSHDRYFLDKTADAIYELTREGCTRYTGGYSDYKEQKEVEARTQERNYRKYVKKKKELKETIRRYEQWFHKAHGAAGTDDFLRAKAKKNISRYKAKESELARLENEGAKKPAKDKRINMSLDAGGFSARTLVRVDGLNFSFQEEKLFCDLNFTVDREDRIAIIGPNGAGKSTLLKLLIGDLVPDEGAVQLNPQTRIGYFDQELGVLNKGKTLLESLLSLPDMTQTEARTILGSFLFRRDAVHKRIGELSMGEKCRAAFIKLYFSEANLLVLDEPTNFLDVDTRETVEDVIQSYPGAMIAVSHDRYFVKKFANRIIFLNGDKVVDYRGSYDDFVEHLEKRVDTAGQEWKNEREQLEIRLAELLGLDGEIGNKEAYWKEVREIKRKLGR</sequence>
<comment type="caution">
    <text evidence="5">The sequence shown here is derived from an EMBL/GenBank/DDBJ whole genome shotgun (WGS) entry which is preliminary data.</text>
</comment>
<feature type="coiled-coil region" evidence="3">
    <location>
        <begin position="243"/>
        <end position="270"/>
    </location>
</feature>
<dbReference type="Pfam" id="PF00005">
    <property type="entry name" value="ABC_tran"/>
    <property type="match status" value="2"/>
</dbReference>
<organism evidence="5 6">
    <name type="scientific">Virgibacillus kekensis</name>
    <dbReference type="NCBI Taxonomy" id="202261"/>
    <lineage>
        <taxon>Bacteria</taxon>
        <taxon>Bacillati</taxon>
        <taxon>Bacillota</taxon>
        <taxon>Bacilli</taxon>
        <taxon>Bacillales</taxon>
        <taxon>Bacillaceae</taxon>
        <taxon>Virgibacillus</taxon>
    </lineage>
</organism>
<evidence type="ECO:0000256" key="3">
    <source>
        <dbReference type="SAM" id="Coils"/>
    </source>
</evidence>
<dbReference type="SMART" id="SM00382">
    <property type="entry name" value="AAA"/>
    <property type="match status" value="2"/>
</dbReference>
<dbReference type="InterPro" id="IPR032781">
    <property type="entry name" value="ABC_tran_Xtn"/>
</dbReference>
<keyword evidence="1" id="KW-0547">Nucleotide-binding</keyword>
<dbReference type="InterPro" id="IPR017871">
    <property type="entry name" value="ABC_transporter-like_CS"/>
</dbReference>
<gene>
    <name evidence="5" type="primary">abc-f</name>
    <name evidence="5" type="ORF">ACFO3D_13650</name>
</gene>
<name>A0ABV9DMC7_9BACI</name>
<accession>A0ABV9DMC7</accession>
<dbReference type="PROSITE" id="PS00211">
    <property type="entry name" value="ABC_TRANSPORTER_1"/>
    <property type="match status" value="1"/>
</dbReference>
<dbReference type="NCBIfam" id="NF000355">
    <property type="entry name" value="ribo_prot_ABC_F"/>
    <property type="match status" value="1"/>
</dbReference>
<protein>
    <submittedName>
        <fullName evidence="5">Ribosomal protection-like ABC-F family protein</fullName>
    </submittedName>
</protein>
<dbReference type="InterPro" id="IPR027417">
    <property type="entry name" value="P-loop_NTPase"/>
</dbReference>
<dbReference type="Proteomes" id="UP001595989">
    <property type="component" value="Unassembled WGS sequence"/>
</dbReference>
<dbReference type="InterPro" id="IPR051309">
    <property type="entry name" value="ABCF_ATPase"/>
</dbReference>
<dbReference type="PANTHER" id="PTHR42855">
    <property type="entry name" value="ABC TRANSPORTER ATP-BINDING SUBUNIT"/>
    <property type="match status" value="1"/>
</dbReference>
<reference evidence="6" key="1">
    <citation type="journal article" date="2019" name="Int. J. Syst. Evol. Microbiol.">
        <title>The Global Catalogue of Microorganisms (GCM) 10K type strain sequencing project: providing services to taxonomists for standard genome sequencing and annotation.</title>
        <authorList>
            <consortium name="The Broad Institute Genomics Platform"/>
            <consortium name="The Broad Institute Genome Sequencing Center for Infectious Disease"/>
            <person name="Wu L."/>
            <person name="Ma J."/>
        </authorList>
    </citation>
    <scope>NUCLEOTIDE SEQUENCE [LARGE SCALE GENOMIC DNA]</scope>
    <source>
        <strain evidence="6">CGMCC 4.7426</strain>
    </source>
</reference>
<dbReference type="InterPro" id="IPR003439">
    <property type="entry name" value="ABC_transporter-like_ATP-bd"/>
</dbReference>
<dbReference type="Pfam" id="PF12848">
    <property type="entry name" value="ABC_tran_Xtn"/>
    <property type="match status" value="1"/>
</dbReference>
<dbReference type="InterPro" id="IPR003593">
    <property type="entry name" value="AAA+_ATPase"/>
</dbReference>
<keyword evidence="3" id="KW-0175">Coiled coil</keyword>
<dbReference type="SUPFAM" id="SSF52540">
    <property type="entry name" value="P-loop containing nucleoside triphosphate hydrolases"/>
    <property type="match status" value="2"/>
</dbReference>
<dbReference type="CDD" id="cd03221">
    <property type="entry name" value="ABCF_EF-3"/>
    <property type="match status" value="2"/>
</dbReference>
<feature type="coiled-coil region" evidence="3">
    <location>
        <begin position="542"/>
        <end position="573"/>
    </location>
</feature>
<feature type="domain" description="ABC transporter" evidence="4">
    <location>
        <begin position="4"/>
        <end position="254"/>
    </location>
</feature>
<dbReference type="EMBL" id="JBHSFU010000007">
    <property type="protein sequence ID" value="MFC4559238.1"/>
    <property type="molecule type" value="Genomic_DNA"/>
</dbReference>
<dbReference type="PANTHER" id="PTHR42855:SF2">
    <property type="entry name" value="DRUG RESISTANCE ABC TRANSPORTER,ATP-BINDING PROTEIN"/>
    <property type="match status" value="1"/>
</dbReference>
<evidence type="ECO:0000256" key="1">
    <source>
        <dbReference type="ARBA" id="ARBA00022741"/>
    </source>
</evidence>
<proteinExistence type="predicted"/>
<keyword evidence="2" id="KW-0067">ATP-binding</keyword>
<evidence type="ECO:0000256" key="2">
    <source>
        <dbReference type="ARBA" id="ARBA00022840"/>
    </source>
</evidence>